<feature type="region of interest" description="Disordered" evidence="1">
    <location>
        <begin position="142"/>
        <end position="168"/>
    </location>
</feature>
<dbReference type="EMBL" id="JBANMG010000003">
    <property type="protein sequence ID" value="KAK6955361.1"/>
    <property type="molecule type" value="Genomic_DNA"/>
</dbReference>
<evidence type="ECO:0000313" key="4">
    <source>
        <dbReference type="Proteomes" id="UP001369815"/>
    </source>
</evidence>
<evidence type="ECO:0000313" key="3">
    <source>
        <dbReference type="EMBL" id="KAK6955361.1"/>
    </source>
</evidence>
<dbReference type="Proteomes" id="UP001369815">
    <property type="component" value="Unassembled WGS sequence"/>
</dbReference>
<name>A0AAX6MT61_9PEZI</name>
<reference evidence="3 4" key="1">
    <citation type="journal article" date="2024" name="Front Chem Biol">
        <title>Unveiling the potential of Daldinia eschscholtzii MFLUCC 19-0629 through bioactivity and bioinformatics studies for enhanced sustainable agriculture production.</title>
        <authorList>
            <person name="Brooks S."/>
            <person name="Weaver J.A."/>
            <person name="Klomchit A."/>
            <person name="Alharthi S.A."/>
            <person name="Onlamun T."/>
            <person name="Nurani R."/>
            <person name="Vong T.K."/>
            <person name="Alberti F."/>
            <person name="Greco C."/>
        </authorList>
    </citation>
    <scope>NUCLEOTIDE SEQUENCE [LARGE SCALE GENOMIC DNA]</scope>
    <source>
        <strain evidence="3">MFLUCC 19-0629</strain>
    </source>
</reference>
<evidence type="ECO:0000256" key="2">
    <source>
        <dbReference type="SAM" id="Phobius"/>
    </source>
</evidence>
<comment type="caution">
    <text evidence="3">The sequence shown here is derived from an EMBL/GenBank/DDBJ whole genome shotgun (WGS) entry which is preliminary data.</text>
</comment>
<dbReference type="AlphaFoldDB" id="A0AAX6MT61"/>
<protein>
    <recommendedName>
        <fullName evidence="5">Mid2 domain-containing protein</fullName>
    </recommendedName>
</protein>
<gene>
    <name evidence="3" type="ORF">Daesc_002996</name>
</gene>
<keyword evidence="2" id="KW-1133">Transmembrane helix</keyword>
<organism evidence="3 4">
    <name type="scientific">Daldinia eschscholtzii</name>
    <dbReference type="NCBI Taxonomy" id="292717"/>
    <lineage>
        <taxon>Eukaryota</taxon>
        <taxon>Fungi</taxon>
        <taxon>Dikarya</taxon>
        <taxon>Ascomycota</taxon>
        <taxon>Pezizomycotina</taxon>
        <taxon>Sordariomycetes</taxon>
        <taxon>Xylariomycetidae</taxon>
        <taxon>Xylariales</taxon>
        <taxon>Hypoxylaceae</taxon>
        <taxon>Daldinia</taxon>
    </lineage>
</organism>
<keyword evidence="4" id="KW-1185">Reference proteome</keyword>
<accession>A0AAX6MT61</accession>
<evidence type="ECO:0000256" key="1">
    <source>
        <dbReference type="SAM" id="MobiDB-lite"/>
    </source>
</evidence>
<evidence type="ECO:0008006" key="5">
    <source>
        <dbReference type="Google" id="ProtNLM"/>
    </source>
</evidence>
<feature type="transmembrane region" description="Helical" evidence="2">
    <location>
        <begin position="177"/>
        <end position="199"/>
    </location>
</feature>
<sequence length="275" mass="28780">MLTSLAIPTSCVTDVWVTSTGTDTGVFLGNPYDPSCWPGDRDLSTTISPAFCPAGYTSACNASPSNDASETVWACCPTGFSCDPGFFSCISGGQQTKTYIVTARDRAGNTLTSTLETNGGVNAHSIRVAFHSSDLFASPTSTSFSTSATSSPPFPTSTSPNDTDSSDSGNLSAGAKIGIGIGVGLGGLILFLVLGWLAWRRYRNKRLASEHDPSVYQQSYVGPPPGSAQYQAYPGTPRTKMSVMDNASGIHELGTKTYAELPADIPTSSPDRRDA</sequence>
<keyword evidence="2" id="KW-0812">Transmembrane</keyword>
<proteinExistence type="predicted"/>
<keyword evidence="2" id="KW-0472">Membrane</keyword>